<dbReference type="Gene3D" id="1.10.287.4070">
    <property type="match status" value="1"/>
</dbReference>
<comment type="similarity">
    <text evidence="1">Belongs to the NOP5/NOP56 family.</text>
</comment>
<dbReference type="InterPro" id="IPR036070">
    <property type="entry name" value="Nop_dom_sf"/>
</dbReference>
<reference evidence="4" key="1">
    <citation type="journal article" date="2022" name="Int. J. Mol. Sci.">
        <title>Draft Genome of Tanacetum Coccineum: Genomic Comparison of Closely Related Tanacetum-Family Plants.</title>
        <authorList>
            <person name="Yamashiro T."/>
            <person name="Shiraishi A."/>
            <person name="Nakayama K."/>
            <person name="Satake H."/>
        </authorList>
    </citation>
    <scope>NUCLEOTIDE SEQUENCE</scope>
</reference>
<proteinExistence type="inferred from homology"/>
<dbReference type="InterPro" id="IPR045056">
    <property type="entry name" value="Nop56/Nop58"/>
</dbReference>
<feature type="compositionally biased region" description="Basic and acidic residues" evidence="2">
    <location>
        <begin position="305"/>
        <end position="315"/>
    </location>
</feature>
<name>A0ABQ5H637_9ASTR</name>
<evidence type="ECO:0000259" key="3">
    <source>
        <dbReference type="SMART" id="SM00931"/>
    </source>
</evidence>
<organism evidence="4 5">
    <name type="scientific">Tanacetum coccineum</name>
    <dbReference type="NCBI Taxonomy" id="301880"/>
    <lineage>
        <taxon>Eukaryota</taxon>
        <taxon>Viridiplantae</taxon>
        <taxon>Streptophyta</taxon>
        <taxon>Embryophyta</taxon>
        <taxon>Tracheophyta</taxon>
        <taxon>Spermatophyta</taxon>
        <taxon>Magnoliopsida</taxon>
        <taxon>eudicotyledons</taxon>
        <taxon>Gunneridae</taxon>
        <taxon>Pentapetalae</taxon>
        <taxon>asterids</taxon>
        <taxon>campanulids</taxon>
        <taxon>Asterales</taxon>
        <taxon>Asteraceae</taxon>
        <taxon>Asteroideae</taxon>
        <taxon>Anthemideae</taxon>
        <taxon>Anthemidinae</taxon>
        <taxon>Tanacetum</taxon>
    </lineage>
</organism>
<dbReference type="EMBL" id="BQNB010019232">
    <property type="protein sequence ID" value="GJT83125.1"/>
    <property type="molecule type" value="Genomic_DNA"/>
</dbReference>
<feature type="domain" description="NOSIC" evidence="3">
    <location>
        <begin position="221"/>
        <end position="268"/>
    </location>
</feature>
<feature type="region of interest" description="Disordered" evidence="2">
    <location>
        <begin position="293"/>
        <end position="315"/>
    </location>
</feature>
<dbReference type="PANTHER" id="PTHR10894">
    <property type="entry name" value="NUCLEOLAR PROTEIN 5 NUCLEOLAR PROTEIN NOP5 NOP58"/>
    <property type="match status" value="1"/>
</dbReference>
<dbReference type="InterPro" id="IPR012976">
    <property type="entry name" value="NOSIC"/>
</dbReference>
<gene>
    <name evidence="4" type="ORF">Tco_1057467</name>
</gene>
<keyword evidence="5" id="KW-1185">Reference proteome</keyword>
<dbReference type="InterPro" id="IPR002687">
    <property type="entry name" value="Nop_dom"/>
</dbReference>
<evidence type="ECO:0000313" key="5">
    <source>
        <dbReference type="Proteomes" id="UP001151760"/>
    </source>
</evidence>
<accession>A0ABQ5H637</accession>
<dbReference type="SMART" id="SM00931">
    <property type="entry name" value="NOSIC"/>
    <property type="match status" value="1"/>
</dbReference>
<evidence type="ECO:0000256" key="2">
    <source>
        <dbReference type="SAM" id="MobiDB-lite"/>
    </source>
</evidence>
<protein>
    <submittedName>
        <fullName evidence="4">Probable nucleolar protein 5-2</fullName>
    </submittedName>
</protein>
<dbReference type="SUPFAM" id="SSF89124">
    <property type="entry name" value="Nop domain"/>
    <property type="match status" value="1"/>
</dbReference>
<evidence type="ECO:0000313" key="4">
    <source>
        <dbReference type="EMBL" id="GJT83125.1"/>
    </source>
</evidence>
<comment type="caution">
    <text evidence="4">The sequence shown here is derived from an EMBL/GenBank/DDBJ whole genome shotgun (WGS) entry which is preliminary data.</text>
</comment>
<dbReference type="Proteomes" id="UP001151760">
    <property type="component" value="Unassembled WGS sequence"/>
</dbReference>
<dbReference type="PANTHER" id="PTHR10894:SF1">
    <property type="entry name" value="NUCLEOLAR PROTEIN 58"/>
    <property type="match status" value="1"/>
</dbReference>
<dbReference type="Pfam" id="PF01798">
    <property type="entry name" value="Nop"/>
    <property type="match status" value="1"/>
</dbReference>
<evidence type="ECO:0000256" key="1">
    <source>
        <dbReference type="ARBA" id="ARBA00009211"/>
    </source>
</evidence>
<sequence>MESSSANGHLRQLNGSSGISKASLSKRLSCLKESEAKKLVSRSSNKHLDGIKTITSKLSCTRPFTESPSPKLNGAILLNKNATWGSRYLSYLSKPSKPEQAETCRHDIVAKDVLGSSSGYNPSSDPIWTKALTTATLVKPSKGLCKVLKSHCDGETLAVADSKHGNVIKEKLLIDCVHNQTVMELTRGVRSQLTEVITGLGSQDLAPMSLGLSHSLSRHKLKLLDDLDKELNTYAVRVCEWYGWHFPELANIVQDNIHYAKAVKLMGKKDKKKKYKKKKEVVAKEVNVSKDVAAGEDVKKKKKHVADEAGETHKE</sequence>
<reference evidence="4" key="2">
    <citation type="submission" date="2022-01" db="EMBL/GenBank/DDBJ databases">
        <authorList>
            <person name="Yamashiro T."/>
            <person name="Shiraishi A."/>
            <person name="Satake H."/>
            <person name="Nakayama K."/>
        </authorList>
    </citation>
    <scope>NUCLEOTIDE SEQUENCE</scope>
</reference>